<name>A0A9X3S9U4_9ACTN</name>
<dbReference type="Pfam" id="PF00563">
    <property type="entry name" value="EAL"/>
    <property type="match status" value="1"/>
</dbReference>
<dbReference type="InterPro" id="IPR000160">
    <property type="entry name" value="GGDEF_dom"/>
</dbReference>
<accession>A0A9X3S9U4</accession>
<sequence length="843" mass="90944">MTRWATYLTLGLLAAVVYVAPGPLHANETLIGVVGLSALVATLYAIVRGKPTAPLAWWLLAGALVLVFIGDLIPDGPGAGLADAFFIAMYPVMMAGLAVLVRHRGRGAGPGGMIDGLILTIGLALPSWVALIAPYLHEADVALVDQVASIAYPIGDILLLGAAIQLVLDGGRRSPALRLLVASMAALLAADFAAGVLTNADTFGQQVWLDGTWMVSYVLWGTAVLHPSMARLAEPAPVRSEILLTRTRLFLLTCASLVAPLLSATDAMRDGDWDYFVVQLFSIALFALVIARMVGLARRQRALGEELHRRHAEERFGALVRHATDLLLVVKPGGGVSYASPSVERILGTELAATFLLPEDRVTVRAALAAAARGEDVTPFECTLRDLHGQQRIFEVQLTNLVDEEHVGGILVNGRDVTERKAFEAQLTHQAFHDPVTGLANRELFADRLRQAIVQAHRTDGSLAVLFLDLDDFKLVNDSLGHATGDEILVEVGRRLDGGMRGVDTAARFGGDEFAVLLENVDSYAAAEAARRILNLLATPIRTGGRELTLRASVGVSVALGGDPRDAEDLLRDADAAMYHAKRDGHGGFRLFEPAMHADVLARLELRTDLQRAIDEGELELHYQPVVRLVDRTTTGFEALMRWRHPERGLVSPADFIPIAEETGLIIPMGRWALHEATTHLRALGSLYRMNVNLSAKQLQDPGLVHDVREAIVGIDPGRLTLELTESIVMEDTDHAVAQLTALKALGVRLALDDFGTGYSSLGYLSRLPVDVLKLDRTFLACDEPNLIAAVISLGQALALDVVAEGIEEEAQWRTLRDLGCHYGQGFLFSKPLTAEDSLAAIA</sequence>
<dbReference type="Gene3D" id="3.20.20.450">
    <property type="entry name" value="EAL domain"/>
    <property type="match status" value="1"/>
</dbReference>
<gene>
    <name evidence="6" type="ORF">OJ997_16300</name>
</gene>
<dbReference type="InterPro" id="IPR035965">
    <property type="entry name" value="PAS-like_dom_sf"/>
</dbReference>
<evidence type="ECO:0000259" key="4">
    <source>
        <dbReference type="PROSITE" id="PS50883"/>
    </source>
</evidence>
<dbReference type="PANTHER" id="PTHR44757:SF2">
    <property type="entry name" value="BIOFILM ARCHITECTURE MAINTENANCE PROTEIN MBAA"/>
    <property type="match status" value="1"/>
</dbReference>
<evidence type="ECO:0000313" key="7">
    <source>
        <dbReference type="Proteomes" id="UP001147653"/>
    </source>
</evidence>
<dbReference type="Gene3D" id="3.30.70.270">
    <property type="match status" value="1"/>
</dbReference>
<dbReference type="PROSITE" id="PS50887">
    <property type="entry name" value="GGDEF"/>
    <property type="match status" value="1"/>
</dbReference>
<dbReference type="FunFam" id="3.30.70.270:FF:000001">
    <property type="entry name" value="Diguanylate cyclase domain protein"/>
    <property type="match status" value="1"/>
</dbReference>
<dbReference type="InterPro" id="IPR035919">
    <property type="entry name" value="EAL_sf"/>
</dbReference>
<feature type="transmembrane region" description="Helical" evidence="1">
    <location>
        <begin position="180"/>
        <end position="200"/>
    </location>
</feature>
<dbReference type="Pfam" id="PF08448">
    <property type="entry name" value="PAS_4"/>
    <property type="match status" value="1"/>
</dbReference>
<dbReference type="Gene3D" id="3.30.450.20">
    <property type="entry name" value="PAS domain"/>
    <property type="match status" value="1"/>
</dbReference>
<dbReference type="PANTHER" id="PTHR44757">
    <property type="entry name" value="DIGUANYLATE CYCLASE DGCP"/>
    <property type="match status" value="1"/>
</dbReference>
<feature type="transmembrane region" description="Helical" evidence="1">
    <location>
        <begin position="29"/>
        <end position="47"/>
    </location>
</feature>
<dbReference type="InterPro" id="IPR043128">
    <property type="entry name" value="Rev_trsase/Diguanyl_cyclase"/>
</dbReference>
<keyword evidence="1" id="KW-1133">Transmembrane helix</keyword>
<feature type="domain" description="GGDEF" evidence="5">
    <location>
        <begin position="461"/>
        <end position="594"/>
    </location>
</feature>
<proteinExistence type="predicted"/>
<dbReference type="Proteomes" id="UP001147653">
    <property type="component" value="Unassembled WGS sequence"/>
</dbReference>
<dbReference type="EMBL" id="JAPDDP010000027">
    <property type="protein sequence ID" value="MDA0181866.1"/>
    <property type="molecule type" value="Genomic_DNA"/>
</dbReference>
<dbReference type="PROSITE" id="PS50113">
    <property type="entry name" value="PAC"/>
    <property type="match status" value="1"/>
</dbReference>
<evidence type="ECO:0000313" key="6">
    <source>
        <dbReference type="EMBL" id="MDA0181866.1"/>
    </source>
</evidence>
<feature type="transmembrane region" description="Helical" evidence="1">
    <location>
        <begin position="113"/>
        <end position="137"/>
    </location>
</feature>
<evidence type="ECO:0000259" key="3">
    <source>
        <dbReference type="PROSITE" id="PS50113"/>
    </source>
</evidence>
<dbReference type="InterPro" id="IPR029787">
    <property type="entry name" value="Nucleotide_cyclase"/>
</dbReference>
<dbReference type="InterPro" id="IPR001633">
    <property type="entry name" value="EAL_dom"/>
</dbReference>
<feature type="transmembrane region" description="Helical" evidence="1">
    <location>
        <begin position="79"/>
        <end position="101"/>
    </location>
</feature>
<feature type="transmembrane region" description="Helical" evidence="1">
    <location>
        <begin position="275"/>
        <end position="294"/>
    </location>
</feature>
<dbReference type="InterPro" id="IPR000700">
    <property type="entry name" value="PAS-assoc_C"/>
</dbReference>
<feature type="domain" description="PAC" evidence="3">
    <location>
        <begin position="378"/>
        <end position="429"/>
    </location>
</feature>
<dbReference type="NCBIfam" id="TIGR00229">
    <property type="entry name" value="sensory_box"/>
    <property type="match status" value="1"/>
</dbReference>
<protein>
    <submittedName>
        <fullName evidence="6">EAL domain-containing protein</fullName>
    </submittedName>
</protein>
<dbReference type="AlphaFoldDB" id="A0A9X3S9U4"/>
<keyword evidence="1" id="KW-0472">Membrane</keyword>
<dbReference type="SUPFAM" id="SSF55785">
    <property type="entry name" value="PYP-like sensor domain (PAS domain)"/>
    <property type="match status" value="1"/>
</dbReference>
<dbReference type="InterPro" id="IPR052155">
    <property type="entry name" value="Biofilm_reg_signaling"/>
</dbReference>
<evidence type="ECO:0000259" key="2">
    <source>
        <dbReference type="PROSITE" id="PS50112"/>
    </source>
</evidence>
<feature type="transmembrane region" description="Helical" evidence="1">
    <location>
        <begin position="54"/>
        <end position="73"/>
    </location>
</feature>
<evidence type="ECO:0000256" key="1">
    <source>
        <dbReference type="SAM" id="Phobius"/>
    </source>
</evidence>
<dbReference type="CDD" id="cd01948">
    <property type="entry name" value="EAL"/>
    <property type="match status" value="1"/>
</dbReference>
<dbReference type="PROSITE" id="PS50112">
    <property type="entry name" value="PAS"/>
    <property type="match status" value="1"/>
</dbReference>
<keyword evidence="1" id="KW-0812">Transmembrane</keyword>
<organism evidence="6 7">
    <name type="scientific">Solirubrobacter phytolaccae</name>
    <dbReference type="NCBI Taxonomy" id="1404360"/>
    <lineage>
        <taxon>Bacteria</taxon>
        <taxon>Bacillati</taxon>
        <taxon>Actinomycetota</taxon>
        <taxon>Thermoleophilia</taxon>
        <taxon>Solirubrobacterales</taxon>
        <taxon>Solirubrobacteraceae</taxon>
        <taxon>Solirubrobacter</taxon>
    </lineage>
</organism>
<dbReference type="SUPFAM" id="SSF141868">
    <property type="entry name" value="EAL domain-like"/>
    <property type="match status" value="1"/>
</dbReference>
<dbReference type="PROSITE" id="PS50883">
    <property type="entry name" value="EAL"/>
    <property type="match status" value="1"/>
</dbReference>
<keyword evidence="7" id="KW-1185">Reference proteome</keyword>
<dbReference type="SMART" id="SM00052">
    <property type="entry name" value="EAL"/>
    <property type="match status" value="1"/>
</dbReference>
<dbReference type="Pfam" id="PF00990">
    <property type="entry name" value="GGDEF"/>
    <property type="match status" value="1"/>
</dbReference>
<dbReference type="SUPFAM" id="SSF55073">
    <property type="entry name" value="Nucleotide cyclase"/>
    <property type="match status" value="1"/>
</dbReference>
<dbReference type="SMART" id="SM00267">
    <property type="entry name" value="GGDEF"/>
    <property type="match status" value="1"/>
</dbReference>
<dbReference type="NCBIfam" id="TIGR00254">
    <property type="entry name" value="GGDEF"/>
    <property type="match status" value="1"/>
</dbReference>
<reference evidence="6" key="1">
    <citation type="submission" date="2022-10" db="EMBL/GenBank/DDBJ databases">
        <title>The WGS of Solirubrobacter phytolaccae KCTC 29190.</title>
        <authorList>
            <person name="Jiang Z."/>
        </authorList>
    </citation>
    <scope>NUCLEOTIDE SEQUENCE</scope>
    <source>
        <strain evidence="6">KCTC 29190</strain>
    </source>
</reference>
<feature type="transmembrane region" description="Helical" evidence="1">
    <location>
        <begin position="212"/>
        <end position="230"/>
    </location>
</feature>
<feature type="transmembrane region" description="Helical" evidence="1">
    <location>
        <begin position="149"/>
        <end position="168"/>
    </location>
</feature>
<feature type="domain" description="EAL" evidence="4">
    <location>
        <begin position="603"/>
        <end position="843"/>
    </location>
</feature>
<dbReference type="CDD" id="cd00130">
    <property type="entry name" value="PAS"/>
    <property type="match status" value="1"/>
</dbReference>
<evidence type="ECO:0000259" key="5">
    <source>
        <dbReference type="PROSITE" id="PS50887"/>
    </source>
</evidence>
<dbReference type="RefSeq" id="WP_270026221.1">
    <property type="nucleotide sequence ID" value="NZ_JAPDDP010000027.1"/>
</dbReference>
<dbReference type="InterPro" id="IPR013656">
    <property type="entry name" value="PAS_4"/>
</dbReference>
<feature type="domain" description="PAS" evidence="2">
    <location>
        <begin position="312"/>
        <end position="348"/>
    </location>
</feature>
<dbReference type="CDD" id="cd01949">
    <property type="entry name" value="GGDEF"/>
    <property type="match status" value="1"/>
</dbReference>
<comment type="caution">
    <text evidence="6">The sequence shown here is derived from an EMBL/GenBank/DDBJ whole genome shotgun (WGS) entry which is preliminary data.</text>
</comment>
<dbReference type="InterPro" id="IPR000014">
    <property type="entry name" value="PAS"/>
</dbReference>